<dbReference type="Proteomes" id="UP000008743">
    <property type="component" value="Unassembled WGS sequence"/>
</dbReference>
<dbReference type="AlphaFoldDB" id="A0A0D2X0F3"/>
<dbReference type="PANTHER" id="PTHR12350:SF19">
    <property type="entry name" value="SET DOMAIN-CONTAINING PROTEIN"/>
    <property type="match status" value="1"/>
</dbReference>
<dbReference type="PANTHER" id="PTHR12350">
    <property type="entry name" value="HISTONE-LYSINE N-METHYLTRANSFERASE-RELATED"/>
    <property type="match status" value="1"/>
</dbReference>
<dbReference type="Gene3D" id="2.170.270.10">
    <property type="entry name" value="SET domain"/>
    <property type="match status" value="1"/>
</dbReference>
<dbReference type="STRING" id="595528.A0A0D2X0F3"/>
<reference evidence="3" key="1">
    <citation type="submission" date="2011-02" db="EMBL/GenBank/DDBJ databases">
        <title>The Genome Sequence of Capsaspora owczarzaki ATCC 30864.</title>
        <authorList>
            <person name="Russ C."/>
            <person name="Cuomo C."/>
            <person name="Burger G."/>
            <person name="Gray M.W."/>
            <person name="Holland P.W.H."/>
            <person name="King N."/>
            <person name="Lang F.B.F."/>
            <person name="Roger A.J."/>
            <person name="Ruiz-Trillo I."/>
            <person name="Young S.K."/>
            <person name="Zeng Q."/>
            <person name="Gargeya S."/>
            <person name="Alvarado L."/>
            <person name="Berlin A."/>
            <person name="Chapman S.B."/>
            <person name="Chen Z."/>
            <person name="Freedman E."/>
            <person name="Gellesch M."/>
            <person name="Goldberg J."/>
            <person name="Griggs A."/>
            <person name="Gujja S."/>
            <person name="Heilman E."/>
            <person name="Heiman D."/>
            <person name="Howarth C."/>
            <person name="Mehta T."/>
            <person name="Neiman D."/>
            <person name="Pearson M."/>
            <person name="Roberts A."/>
            <person name="Saif S."/>
            <person name="Shea T."/>
            <person name="Shenoy N."/>
            <person name="Sisk P."/>
            <person name="Stolte C."/>
            <person name="Sykes S."/>
            <person name="White J."/>
            <person name="Yandava C."/>
            <person name="Haas B."/>
            <person name="Nusbaum C."/>
            <person name="Birren B."/>
        </authorList>
    </citation>
    <scope>NUCLEOTIDE SEQUENCE</scope>
    <source>
        <strain evidence="3">ATCC 30864</strain>
    </source>
</reference>
<dbReference type="InterPro" id="IPR053201">
    <property type="entry name" value="Flavunoidine_N-MTase"/>
</dbReference>
<keyword evidence="3" id="KW-1185">Reference proteome</keyword>
<protein>
    <recommendedName>
        <fullName evidence="1">SET domain-containing protein</fullName>
    </recommendedName>
</protein>
<dbReference type="PROSITE" id="PS50280">
    <property type="entry name" value="SET"/>
    <property type="match status" value="1"/>
</dbReference>
<evidence type="ECO:0000313" key="3">
    <source>
        <dbReference type="Proteomes" id="UP000008743"/>
    </source>
</evidence>
<dbReference type="InParanoid" id="A0A0D2X0F3"/>
<dbReference type="SUPFAM" id="SSF82199">
    <property type="entry name" value="SET domain"/>
    <property type="match status" value="1"/>
</dbReference>
<accession>A0A0D2X0F3</accession>
<dbReference type="EMBL" id="KE346360">
    <property type="protein sequence ID" value="KJE88959.1"/>
    <property type="molecule type" value="Genomic_DNA"/>
</dbReference>
<proteinExistence type="predicted"/>
<dbReference type="InterPro" id="IPR001214">
    <property type="entry name" value="SET_dom"/>
</dbReference>
<sequence>MSAEILQNVDTTTRATDLDLPVLRKTLPNGQFGVFTSRPVLAGEVLIVMPRGELAASPDRFTVQVGVNQHITGDQLGLAKFLNHHCDANAQMVVVADVDAPTACALQAVRDIPANHEVTFNYLTTEFDMDEKFTCNCSSLRCYREIRGFRHLSPDSQQLLVKSSQVAPHLLLLLQQ</sequence>
<dbReference type="CDD" id="cd08161">
    <property type="entry name" value="SET"/>
    <property type="match status" value="1"/>
</dbReference>
<dbReference type="InterPro" id="IPR046341">
    <property type="entry name" value="SET_dom_sf"/>
</dbReference>
<evidence type="ECO:0000313" key="2">
    <source>
        <dbReference type="EMBL" id="KJE88959.1"/>
    </source>
</evidence>
<organism evidence="2 3">
    <name type="scientific">Capsaspora owczarzaki (strain ATCC 30864)</name>
    <dbReference type="NCBI Taxonomy" id="595528"/>
    <lineage>
        <taxon>Eukaryota</taxon>
        <taxon>Filasterea</taxon>
        <taxon>Capsaspora</taxon>
    </lineage>
</organism>
<dbReference type="OrthoDB" id="5984008at2759"/>
<dbReference type="OMA" id="DYELNEW"/>
<gene>
    <name evidence="2" type="ORF">CAOG_000526</name>
</gene>
<dbReference type="RefSeq" id="XP_004365397.1">
    <property type="nucleotide sequence ID" value="XM_004365340.2"/>
</dbReference>
<dbReference type="PhylomeDB" id="A0A0D2X0F3"/>
<dbReference type="eggNOG" id="ENOG502S6TY">
    <property type="taxonomic scope" value="Eukaryota"/>
</dbReference>
<dbReference type="Pfam" id="PF00856">
    <property type="entry name" value="SET"/>
    <property type="match status" value="1"/>
</dbReference>
<feature type="domain" description="SET" evidence="1">
    <location>
        <begin position="19"/>
        <end position="123"/>
    </location>
</feature>
<evidence type="ECO:0000259" key="1">
    <source>
        <dbReference type="PROSITE" id="PS50280"/>
    </source>
</evidence>
<name>A0A0D2X0F3_CAPO3</name>